<organism evidence="1 2">
    <name type="scientific">Liquidambar formosana</name>
    <name type="common">Formosan gum</name>
    <dbReference type="NCBI Taxonomy" id="63359"/>
    <lineage>
        <taxon>Eukaryota</taxon>
        <taxon>Viridiplantae</taxon>
        <taxon>Streptophyta</taxon>
        <taxon>Embryophyta</taxon>
        <taxon>Tracheophyta</taxon>
        <taxon>Spermatophyta</taxon>
        <taxon>Magnoliopsida</taxon>
        <taxon>eudicotyledons</taxon>
        <taxon>Gunneridae</taxon>
        <taxon>Pentapetalae</taxon>
        <taxon>Saxifragales</taxon>
        <taxon>Altingiaceae</taxon>
        <taxon>Liquidambar</taxon>
    </lineage>
</organism>
<evidence type="ECO:0000313" key="1">
    <source>
        <dbReference type="EMBL" id="KAK9286935.1"/>
    </source>
</evidence>
<gene>
    <name evidence="1" type="ORF">L1049_015343</name>
</gene>
<evidence type="ECO:0000313" key="2">
    <source>
        <dbReference type="Proteomes" id="UP001415857"/>
    </source>
</evidence>
<proteinExistence type="predicted"/>
<protein>
    <submittedName>
        <fullName evidence="1">Uncharacterized protein</fullName>
    </submittedName>
</protein>
<name>A0AAP0RXE5_LIQFO</name>
<comment type="caution">
    <text evidence="1">The sequence shown here is derived from an EMBL/GenBank/DDBJ whole genome shotgun (WGS) entry which is preliminary data.</text>
</comment>
<dbReference type="AlphaFoldDB" id="A0AAP0RXE5"/>
<dbReference type="Proteomes" id="UP001415857">
    <property type="component" value="Unassembled WGS sequence"/>
</dbReference>
<sequence length="101" mass="11588">MLNIDHGYWRSRRTGGVLPESYFGVCTSFPFISVESLTGPSGVLLLNSQASLATVELHYCKRTVKLLYEPWFEWSDLHRGTYHSFEYSYKGCFGFIISDGY</sequence>
<dbReference type="EMBL" id="JBBPBK010000004">
    <property type="protein sequence ID" value="KAK9286935.1"/>
    <property type="molecule type" value="Genomic_DNA"/>
</dbReference>
<accession>A0AAP0RXE5</accession>
<keyword evidence="2" id="KW-1185">Reference proteome</keyword>
<reference evidence="1 2" key="1">
    <citation type="journal article" date="2024" name="Plant J.">
        <title>Genome sequences and population genomics reveal climatic adaptation and genomic divergence between two closely related sweetgum species.</title>
        <authorList>
            <person name="Xu W.Q."/>
            <person name="Ren C.Q."/>
            <person name="Zhang X.Y."/>
            <person name="Comes H.P."/>
            <person name="Liu X.H."/>
            <person name="Li Y.G."/>
            <person name="Kettle C.J."/>
            <person name="Jalonen R."/>
            <person name="Gaisberger H."/>
            <person name="Ma Y.Z."/>
            <person name="Qiu Y.X."/>
        </authorList>
    </citation>
    <scope>NUCLEOTIDE SEQUENCE [LARGE SCALE GENOMIC DNA]</scope>
    <source>
        <strain evidence="1">Hangzhou</strain>
    </source>
</reference>